<protein>
    <submittedName>
        <fullName evidence="5">Outer membrane chaperone Skp (OmpH)</fullName>
    </submittedName>
</protein>
<dbReference type="EMBL" id="CP003096">
    <property type="protein sequence ID" value="AER66425.1"/>
    <property type="molecule type" value="Genomic_DNA"/>
</dbReference>
<dbReference type="PANTHER" id="PTHR35089:SF1">
    <property type="entry name" value="CHAPERONE PROTEIN SKP"/>
    <property type="match status" value="1"/>
</dbReference>
<reference evidence="6" key="1">
    <citation type="submission" date="2011-10" db="EMBL/GenBank/DDBJ databases">
        <title>The complete genome of chromosome of Thermovirga lienii DSM 17291.</title>
        <authorList>
            <consortium name="US DOE Joint Genome Institute (JGI-PGF)"/>
            <person name="Lucas S."/>
            <person name="Copeland A."/>
            <person name="Lapidus A."/>
            <person name="Glavina del Rio T."/>
            <person name="Dalin E."/>
            <person name="Tice H."/>
            <person name="Bruce D."/>
            <person name="Goodwin L."/>
            <person name="Pitluck S."/>
            <person name="Peters L."/>
            <person name="Mikhailova N."/>
            <person name="Saunders E."/>
            <person name="Kyrpides N."/>
            <person name="Mavromatis K."/>
            <person name="Ivanova N."/>
            <person name="Last F.I."/>
            <person name="Brettin T."/>
            <person name="Detter J.C."/>
            <person name="Han C."/>
            <person name="Larimer F."/>
            <person name="Land M."/>
            <person name="Hauser L."/>
            <person name="Markowitz V."/>
            <person name="Cheng J.-F."/>
            <person name="Hugenholtz P."/>
            <person name="Woyke T."/>
            <person name="Wu D."/>
            <person name="Spring S."/>
            <person name="Schroeder M."/>
            <person name="Brambilla E.-M."/>
            <person name="Klenk H.-P."/>
            <person name="Eisen J.A."/>
        </authorList>
    </citation>
    <scope>NUCLEOTIDE SEQUENCE [LARGE SCALE GENOMIC DNA]</scope>
    <source>
        <strain evidence="6">ATCC BAA-1197 / DSM 17291 / Cas60314</strain>
    </source>
</reference>
<accession>G7V956</accession>
<evidence type="ECO:0000256" key="3">
    <source>
        <dbReference type="SAM" id="Coils"/>
    </source>
</evidence>
<dbReference type="GO" id="GO:0050821">
    <property type="term" value="P:protein stabilization"/>
    <property type="evidence" value="ECO:0007669"/>
    <property type="project" value="TreeGrafter"/>
</dbReference>
<sequence>MTRGTRSIMMVAVLSLFLTVSLAGVALAADTIGVLDPQKVLFQHPKFQEVQKEIKAMMEKKQAEAKAAIEKATDDKEKQKIFNTKRQEAAMEEQKLMQPLFKDIDLAIRTVAKTKGITIVLDKAQVFFGGVDITEDVIQNLKKKYATQ</sequence>
<evidence type="ECO:0000313" key="6">
    <source>
        <dbReference type="Proteomes" id="UP000005868"/>
    </source>
</evidence>
<keyword evidence="6" id="KW-1185">Reference proteome</keyword>
<dbReference type="eggNOG" id="COG2825">
    <property type="taxonomic scope" value="Bacteria"/>
</dbReference>
<gene>
    <name evidence="5" type="ordered locus">Tlie_0690</name>
</gene>
<evidence type="ECO:0000313" key="5">
    <source>
        <dbReference type="EMBL" id="AER66425.1"/>
    </source>
</evidence>
<keyword evidence="3" id="KW-0175">Coiled coil</keyword>
<dbReference type="Proteomes" id="UP000005868">
    <property type="component" value="Chromosome"/>
</dbReference>
<dbReference type="SMART" id="SM00935">
    <property type="entry name" value="OmpH"/>
    <property type="match status" value="1"/>
</dbReference>
<feature type="signal peptide" evidence="4">
    <location>
        <begin position="1"/>
        <end position="28"/>
    </location>
</feature>
<dbReference type="PANTHER" id="PTHR35089">
    <property type="entry name" value="CHAPERONE PROTEIN SKP"/>
    <property type="match status" value="1"/>
</dbReference>
<dbReference type="InterPro" id="IPR024930">
    <property type="entry name" value="Skp_dom_sf"/>
</dbReference>
<dbReference type="STRING" id="580340.Tlie_0690"/>
<dbReference type="InterPro" id="IPR005632">
    <property type="entry name" value="Chaperone_Skp"/>
</dbReference>
<dbReference type="HOGENOM" id="CLU_128691_2_0_0"/>
<feature type="chain" id="PRO_5003504502" evidence="4">
    <location>
        <begin position="29"/>
        <end position="148"/>
    </location>
</feature>
<comment type="similarity">
    <text evidence="1">Belongs to the Skp family.</text>
</comment>
<dbReference type="Gene3D" id="3.30.910.20">
    <property type="entry name" value="Skp domain"/>
    <property type="match status" value="1"/>
</dbReference>
<organism evidence="5 6">
    <name type="scientific">Thermovirga lienii (strain ATCC BAA-1197 / DSM 17291 / Cas60314)</name>
    <dbReference type="NCBI Taxonomy" id="580340"/>
    <lineage>
        <taxon>Bacteria</taxon>
        <taxon>Thermotogati</taxon>
        <taxon>Synergistota</taxon>
        <taxon>Synergistia</taxon>
        <taxon>Synergistales</taxon>
        <taxon>Thermovirgaceae</taxon>
        <taxon>Thermovirga</taxon>
    </lineage>
</organism>
<evidence type="ECO:0000256" key="4">
    <source>
        <dbReference type="SAM" id="SignalP"/>
    </source>
</evidence>
<keyword evidence="2 4" id="KW-0732">Signal</keyword>
<evidence type="ECO:0000256" key="1">
    <source>
        <dbReference type="ARBA" id="ARBA00009091"/>
    </source>
</evidence>
<dbReference type="GO" id="GO:0051082">
    <property type="term" value="F:unfolded protein binding"/>
    <property type="evidence" value="ECO:0007669"/>
    <property type="project" value="InterPro"/>
</dbReference>
<proteinExistence type="inferred from homology"/>
<feature type="coiled-coil region" evidence="3">
    <location>
        <begin position="51"/>
        <end position="78"/>
    </location>
</feature>
<name>G7V956_THELD</name>
<dbReference type="Pfam" id="PF03938">
    <property type="entry name" value="OmpH"/>
    <property type="match status" value="1"/>
</dbReference>
<dbReference type="KEGG" id="tli:Tlie_0690"/>
<dbReference type="SUPFAM" id="SSF111384">
    <property type="entry name" value="OmpH-like"/>
    <property type="match status" value="1"/>
</dbReference>
<reference evidence="5 6" key="2">
    <citation type="journal article" date="2012" name="Stand. Genomic Sci.">
        <title>Genome sequence of the moderately thermophilic, amino-acid-degrading and sulfur-reducing bacterium Thermovirga lienii type strain (Cas60314(T)).</title>
        <authorList>
            <person name="Goker M."/>
            <person name="Saunders E."/>
            <person name="Lapidus A."/>
            <person name="Nolan M."/>
            <person name="Lucas S."/>
            <person name="Hammon N."/>
            <person name="Deshpande S."/>
            <person name="Cheng J.F."/>
            <person name="Han C."/>
            <person name="Tapia R."/>
            <person name="Goodwin L.A."/>
            <person name="Pitluck S."/>
            <person name="Liolios K."/>
            <person name="Mavromatis K."/>
            <person name="Pagani I."/>
            <person name="Ivanova N."/>
            <person name="Mikhailova N."/>
            <person name="Pati A."/>
            <person name="Chen A."/>
            <person name="Palaniappan K."/>
            <person name="Land M."/>
            <person name="Chang Y.J."/>
            <person name="Jeffries C.D."/>
            <person name="Brambilla E.M."/>
            <person name="Rohde M."/>
            <person name="Spring S."/>
            <person name="Detter J.C."/>
            <person name="Woyke T."/>
            <person name="Bristow J."/>
            <person name="Eisen J.A."/>
            <person name="Markowitz V."/>
            <person name="Hugenholtz P."/>
            <person name="Kyrpides N.C."/>
            <person name="Klenk H.P."/>
        </authorList>
    </citation>
    <scope>NUCLEOTIDE SEQUENCE [LARGE SCALE GENOMIC DNA]</scope>
    <source>
        <strain evidence="6">ATCC BAA-1197 / DSM 17291 / Cas60314</strain>
    </source>
</reference>
<dbReference type="GO" id="GO:0005829">
    <property type="term" value="C:cytosol"/>
    <property type="evidence" value="ECO:0007669"/>
    <property type="project" value="TreeGrafter"/>
</dbReference>
<evidence type="ECO:0000256" key="2">
    <source>
        <dbReference type="ARBA" id="ARBA00022729"/>
    </source>
</evidence>
<dbReference type="AlphaFoldDB" id="G7V956"/>
<dbReference type="OrthoDB" id="6329at2"/>